<evidence type="ECO:0000313" key="2">
    <source>
        <dbReference type="Proteomes" id="UP001454036"/>
    </source>
</evidence>
<sequence>MDLLAKRSLLGCIPKQLEIHLSNIGLTRRRCRCPKARKRVVQLKALANMVWEEKTGVLPSPFEILLAQNRKKNKVTGVDECTHNAKFNRAWEKYVVLFKARYGLEI</sequence>
<evidence type="ECO:0000313" key="1">
    <source>
        <dbReference type="EMBL" id="GAA0163389.1"/>
    </source>
</evidence>
<name>A0AAV3QI37_LITER</name>
<dbReference type="AlphaFoldDB" id="A0AAV3QI37"/>
<dbReference type="Proteomes" id="UP001454036">
    <property type="component" value="Unassembled WGS sequence"/>
</dbReference>
<organism evidence="1 2">
    <name type="scientific">Lithospermum erythrorhizon</name>
    <name type="common">Purple gromwell</name>
    <name type="synonym">Lithospermum officinale var. erythrorhizon</name>
    <dbReference type="NCBI Taxonomy" id="34254"/>
    <lineage>
        <taxon>Eukaryota</taxon>
        <taxon>Viridiplantae</taxon>
        <taxon>Streptophyta</taxon>
        <taxon>Embryophyta</taxon>
        <taxon>Tracheophyta</taxon>
        <taxon>Spermatophyta</taxon>
        <taxon>Magnoliopsida</taxon>
        <taxon>eudicotyledons</taxon>
        <taxon>Gunneridae</taxon>
        <taxon>Pentapetalae</taxon>
        <taxon>asterids</taxon>
        <taxon>lamiids</taxon>
        <taxon>Boraginales</taxon>
        <taxon>Boraginaceae</taxon>
        <taxon>Boraginoideae</taxon>
        <taxon>Lithospermeae</taxon>
        <taxon>Lithospermum</taxon>
    </lineage>
</organism>
<accession>A0AAV3QI37</accession>
<proteinExistence type="predicted"/>
<reference evidence="1 2" key="1">
    <citation type="submission" date="2024-01" db="EMBL/GenBank/DDBJ databases">
        <title>The complete chloroplast genome sequence of Lithospermum erythrorhizon: insights into the phylogenetic relationship among Boraginaceae species and the maternal lineages of purple gromwells.</title>
        <authorList>
            <person name="Okada T."/>
            <person name="Watanabe K."/>
        </authorList>
    </citation>
    <scope>NUCLEOTIDE SEQUENCE [LARGE SCALE GENOMIC DNA]</scope>
</reference>
<gene>
    <name evidence="1" type="ORF">LIER_19271</name>
</gene>
<keyword evidence="2" id="KW-1185">Reference proteome</keyword>
<comment type="caution">
    <text evidence="1">The sequence shown here is derived from an EMBL/GenBank/DDBJ whole genome shotgun (WGS) entry which is preliminary data.</text>
</comment>
<dbReference type="EMBL" id="BAABME010004737">
    <property type="protein sequence ID" value="GAA0163389.1"/>
    <property type="molecule type" value="Genomic_DNA"/>
</dbReference>
<protein>
    <submittedName>
        <fullName evidence="1">Uncharacterized protein</fullName>
    </submittedName>
</protein>